<proteinExistence type="predicted"/>
<protein>
    <submittedName>
        <fullName evidence="3">Uncharacterized protein</fullName>
    </submittedName>
</protein>
<dbReference type="KEGG" id="ssck:SPSK_10428"/>
<keyword evidence="2" id="KW-0812">Transmembrane</keyword>
<feature type="transmembrane region" description="Helical" evidence="2">
    <location>
        <begin position="12"/>
        <end position="32"/>
    </location>
</feature>
<dbReference type="GeneID" id="27672123"/>
<evidence type="ECO:0000313" key="3">
    <source>
        <dbReference type="EMBL" id="KJR87338.1"/>
    </source>
</evidence>
<reference evidence="3 4" key="1">
    <citation type="journal article" date="2014" name="BMC Genomics">
        <title>Comparative genomics of the major fungal agents of human and animal Sporotrichosis: Sporothrix schenckii and Sporothrix brasiliensis.</title>
        <authorList>
            <person name="Teixeira M.M."/>
            <person name="de Almeida L.G."/>
            <person name="Kubitschek-Barreira P."/>
            <person name="Alves F.L."/>
            <person name="Kioshima E.S."/>
            <person name="Abadio A.K."/>
            <person name="Fernandes L."/>
            <person name="Derengowski L.S."/>
            <person name="Ferreira K.S."/>
            <person name="Souza R.C."/>
            <person name="Ruiz J.C."/>
            <person name="de Andrade N.C."/>
            <person name="Paes H.C."/>
            <person name="Nicola A.M."/>
            <person name="Albuquerque P."/>
            <person name="Gerber A.L."/>
            <person name="Martins V.P."/>
            <person name="Peconick L.D."/>
            <person name="Neto A.V."/>
            <person name="Chaucanez C.B."/>
            <person name="Silva P.A."/>
            <person name="Cunha O.L."/>
            <person name="de Oliveira F.F."/>
            <person name="dos Santos T.C."/>
            <person name="Barros A.L."/>
            <person name="Soares M.A."/>
            <person name="de Oliveira L.M."/>
            <person name="Marini M.M."/>
            <person name="Villalobos-Duno H."/>
            <person name="Cunha M.M."/>
            <person name="de Hoog S."/>
            <person name="da Silveira J.F."/>
            <person name="Henrissat B."/>
            <person name="Nino-Vega G.A."/>
            <person name="Cisalpino P.S."/>
            <person name="Mora-Montes H.M."/>
            <person name="Almeida S.R."/>
            <person name="Stajich J.E."/>
            <person name="Lopes-Bezerra L.M."/>
            <person name="Vasconcelos A.T."/>
            <person name="Felipe M.S."/>
        </authorList>
    </citation>
    <scope>NUCLEOTIDE SEQUENCE [LARGE SCALE GENOMIC DNA]</scope>
    <source>
        <strain evidence="3 4">1099-18</strain>
    </source>
</reference>
<reference evidence="3 4" key="2">
    <citation type="journal article" date="2015" name="Eukaryot. Cell">
        <title>Asexual propagation of a virulent clone complex in a human and feline outbreak of sporotrichosis.</title>
        <authorList>
            <person name="Teixeira Mde M."/>
            <person name="Rodrigues A.M."/>
            <person name="Tsui C.K."/>
            <person name="de Almeida L.G."/>
            <person name="Van Diepeningen A.D."/>
            <person name="van den Ende B.G."/>
            <person name="Fernandes G.F."/>
            <person name="Kano R."/>
            <person name="Hamelin R.C."/>
            <person name="Lopes-Bezerra L.M."/>
            <person name="Vasconcelos A.T."/>
            <person name="de Hoog S."/>
            <person name="de Camargo Z.P."/>
            <person name="Felipe M.S."/>
        </authorList>
    </citation>
    <scope>NUCLEOTIDE SEQUENCE [LARGE SCALE GENOMIC DNA]</scope>
    <source>
        <strain evidence="3 4">1099-18</strain>
    </source>
</reference>
<feature type="compositionally biased region" description="Basic and acidic residues" evidence="1">
    <location>
        <begin position="109"/>
        <end position="119"/>
    </location>
</feature>
<comment type="caution">
    <text evidence="3">The sequence shown here is derived from an EMBL/GenBank/DDBJ whole genome shotgun (WGS) entry which is preliminary data.</text>
</comment>
<evidence type="ECO:0000256" key="2">
    <source>
        <dbReference type="SAM" id="Phobius"/>
    </source>
</evidence>
<accession>A0A0F2MCA2</accession>
<gene>
    <name evidence="3" type="ORF">SPSK_10428</name>
</gene>
<name>A0A0F2MCA2_SPOSC</name>
<keyword evidence="2" id="KW-1133">Transmembrane helix</keyword>
<sequence length="119" mass="12665">MARHCRYWLQNVAGARCSIVARAAIVSALAIIVVEDVAVPVAVVVVSSFTSAGSSPGRRSVSKRGRAILSRHGTKTDEPGDEGFPRATGQRKAKKGKENKTTRSAGAQKESRELCQGKM</sequence>
<organism evidence="3 4">
    <name type="scientific">Sporothrix schenckii 1099-18</name>
    <dbReference type="NCBI Taxonomy" id="1397361"/>
    <lineage>
        <taxon>Eukaryota</taxon>
        <taxon>Fungi</taxon>
        <taxon>Dikarya</taxon>
        <taxon>Ascomycota</taxon>
        <taxon>Pezizomycotina</taxon>
        <taxon>Sordariomycetes</taxon>
        <taxon>Sordariomycetidae</taxon>
        <taxon>Ophiostomatales</taxon>
        <taxon>Ophiostomataceae</taxon>
        <taxon>Sporothrix</taxon>
    </lineage>
</organism>
<evidence type="ECO:0000313" key="4">
    <source>
        <dbReference type="Proteomes" id="UP000033710"/>
    </source>
</evidence>
<dbReference type="VEuPathDB" id="FungiDB:SPSK_10428"/>
<evidence type="ECO:0000256" key="1">
    <source>
        <dbReference type="SAM" id="MobiDB-lite"/>
    </source>
</evidence>
<feature type="region of interest" description="Disordered" evidence="1">
    <location>
        <begin position="51"/>
        <end position="119"/>
    </location>
</feature>
<dbReference type="AlphaFoldDB" id="A0A0F2MCA2"/>
<dbReference type="RefSeq" id="XP_016590014.1">
    <property type="nucleotide sequence ID" value="XM_016736846.1"/>
</dbReference>
<feature type="transmembrane region" description="Helical" evidence="2">
    <location>
        <begin position="38"/>
        <end position="56"/>
    </location>
</feature>
<dbReference type="Proteomes" id="UP000033710">
    <property type="component" value="Unassembled WGS sequence"/>
</dbReference>
<keyword evidence="2" id="KW-0472">Membrane</keyword>
<dbReference type="EMBL" id="AXCR01000005">
    <property type="protein sequence ID" value="KJR87338.1"/>
    <property type="molecule type" value="Genomic_DNA"/>
</dbReference>